<protein>
    <submittedName>
        <fullName evidence="3">Uncharacterized protein</fullName>
    </submittedName>
</protein>
<evidence type="ECO:0000256" key="2">
    <source>
        <dbReference type="SAM" id="Phobius"/>
    </source>
</evidence>
<keyword evidence="2" id="KW-1133">Transmembrane helix</keyword>
<keyword evidence="2" id="KW-0812">Transmembrane</keyword>
<reference evidence="4" key="1">
    <citation type="journal article" date="2015" name="PLoS Genet.">
        <title>Genome Sequence and Transcriptome Analyses of Chrysochromulina tobin: Metabolic Tools for Enhanced Algal Fitness in the Prominent Order Prymnesiales (Haptophyceae).</title>
        <authorList>
            <person name="Hovde B.T."/>
            <person name="Deodato C.R."/>
            <person name="Hunsperger H.M."/>
            <person name="Ryken S.A."/>
            <person name="Yost W."/>
            <person name="Jha R.K."/>
            <person name="Patterson J."/>
            <person name="Monnat R.J. Jr."/>
            <person name="Barlow S.B."/>
            <person name="Starkenburg S.R."/>
            <person name="Cattolico R.A."/>
        </authorList>
    </citation>
    <scope>NUCLEOTIDE SEQUENCE</scope>
    <source>
        <strain evidence="4">CCMP291</strain>
    </source>
</reference>
<gene>
    <name evidence="3" type="ORF">Ctob_004032</name>
</gene>
<dbReference type="GO" id="GO:0004888">
    <property type="term" value="F:transmembrane signaling receptor activity"/>
    <property type="evidence" value="ECO:0007669"/>
    <property type="project" value="InterPro"/>
</dbReference>
<evidence type="ECO:0000313" key="3">
    <source>
        <dbReference type="EMBL" id="KOO25417.1"/>
    </source>
</evidence>
<sequence length="291" mass="33762">MKRSSADTRELLDGEQFGSPNGQDPVVKLNVWIRNIYEIDEQKFSWTGKIDLEAAWHDPTLVRDRQDGENWPDTDNELWPPQCPFVAGENKRWTPRLGIDNLIEKKAEETWYKVYEETKLHRHSLESPLVVFRTVIHGVFTFDFDPHKLPFDVQELPIRVVSYRTSADLSDRHKRRFARLVFDGRPGYPSKVFGRANLLAGQWDLDGEIKVYEGETSQRSSYCRYPVVELRVRMHRRASFYVFSVWLPNFLLVTLAFLVLTITCKEDNGRFFNLDALDSALGHAVQSASAP</sequence>
<dbReference type="Proteomes" id="UP000037460">
    <property type="component" value="Unassembled WGS sequence"/>
</dbReference>
<dbReference type="AlphaFoldDB" id="A0A0M0JGD7"/>
<dbReference type="OrthoDB" id="5975154at2759"/>
<dbReference type="GO" id="GO:0016020">
    <property type="term" value="C:membrane"/>
    <property type="evidence" value="ECO:0007669"/>
    <property type="project" value="InterPro"/>
</dbReference>
<dbReference type="PANTHER" id="PTHR18945">
    <property type="entry name" value="NEUROTRANSMITTER GATED ION CHANNEL"/>
    <property type="match status" value="1"/>
</dbReference>
<keyword evidence="4" id="KW-1185">Reference proteome</keyword>
<evidence type="ECO:0000313" key="4">
    <source>
        <dbReference type="Proteomes" id="UP000037460"/>
    </source>
</evidence>
<keyword evidence="2" id="KW-0472">Membrane</keyword>
<feature type="compositionally biased region" description="Basic and acidic residues" evidence="1">
    <location>
        <begin position="1"/>
        <end position="12"/>
    </location>
</feature>
<name>A0A0M0JGD7_9EUKA</name>
<feature type="transmembrane region" description="Helical" evidence="2">
    <location>
        <begin position="240"/>
        <end position="262"/>
    </location>
</feature>
<dbReference type="Gene3D" id="2.70.170.10">
    <property type="entry name" value="Neurotransmitter-gated ion-channel ligand-binding domain"/>
    <property type="match status" value="1"/>
</dbReference>
<dbReference type="InterPro" id="IPR036734">
    <property type="entry name" value="Neur_chan_lig-bd_sf"/>
</dbReference>
<feature type="region of interest" description="Disordered" evidence="1">
    <location>
        <begin position="1"/>
        <end position="20"/>
    </location>
</feature>
<accession>A0A0M0JGD7</accession>
<dbReference type="InterPro" id="IPR006201">
    <property type="entry name" value="Neur_channel"/>
</dbReference>
<proteinExistence type="predicted"/>
<organism evidence="3 4">
    <name type="scientific">Chrysochromulina tobinii</name>
    <dbReference type="NCBI Taxonomy" id="1460289"/>
    <lineage>
        <taxon>Eukaryota</taxon>
        <taxon>Haptista</taxon>
        <taxon>Haptophyta</taxon>
        <taxon>Prymnesiophyceae</taxon>
        <taxon>Prymnesiales</taxon>
        <taxon>Chrysochromulinaceae</taxon>
        <taxon>Chrysochromulina</taxon>
    </lineage>
</organism>
<evidence type="ECO:0000256" key="1">
    <source>
        <dbReference type="SAM" id="MobiDB-lite"/>
    </source>
</evidence>
<dbReference type="EMBL" id="JWZX01002977">
    <property type="protein sequence ID" value="KOO25417.1"/>
    <property type="molecule type" value="Genomic_DNA"/>
</dbReference>
<dbReference type="GO" id="GO:0005230">
    <property type="term" value="F:extracellular ligand-gated monoatomic ion channel activity"/>
    <property type="evidence" value="ECO:0007669"/>
    <property type="project" value="InterPro"/>
</dbReference>
<comment type="caution">
    <text evidence="3">The sequence shown here is derived from an EMBL/GenBank/DDBJ whole genome shotgun (WGS) entry which is preliminary data.</text>
</comment>